<name>A0AAN9ULC5_9PEZI</name>
<gene>
    <name evidence="2" type="ORF">SLS53_000201</name>
</gene>
<evidence type="ECO:0000313" key="3">
    <source>
        <dbReference type="Proteomes" id="UP001320245"/>
    </source>
</evidence>
<dbReference type="Proteomes" id="UP001320245">
    <property type="component" value="Unassembled WGS sequence"/>
</dbReference>
<organism evidence="2 3">
    <name type="scientific">Cytospora paraplurivora</name>
    <dbReference type="NCBI Taxonomy" id="2898453"/>
    <lineage>
        <taxon>Eukaryota</taxon>
        <taxon>Fungi</taxon>
        <taxon>Dikarya</taxon>
        <taxon>Ascomycota</taxon>
        <taxon>Pezizomycotina</taxon>
        <taxon>Sordariomycetes</taxon>
        <taxon>Sordariomycetidae</taxon>
        <taxon>Diaporthales</taxon>
        <taxon>Cytosporaceae</taxon>
        <taxon>Cytospora</taxon>
    </lineage>
</organism>
<keyword evidence="3" id="KW-1185">Reference proteome</keyword>
<evidence type="ECO:0000256" key="1">
    <source>
        <dbReference type="SAM" id="MobiDB-lite"/>
    </source>
</evidence>
<accession>A0AAN9ULC5</accession>
<protein>
    <submittedName>
        <fullName evidence="2">Uncharacterized protein</fullName>
    </submittedName>
</protein>
<feature type="region of interest" description="Disordered" evidence="1">
    <location>
        <begin position="208"/>
        <end position="264"/>
    </location>
</feature>
<sequence length="419" mass="46150">MSASDTLDISAQPAIVSWASDNKSCCRLEALKLYIFHDPSTNTAFFKLRAPVTYQTIAAKAKKTTAAWLFVAPERIATLQLQGEDENDETTRKQLGPNAICLRFGLSRPAVLVVPPDIDQDCEAHASGEALDALRSLARATSFAVSASLPGRAVSQARLLSLCTAASRSTDSTCAAYISTSSTLFSSKNAADTNSLYGGKGGRIIEGDSPTLLSTVDTDVSPPPYANIGASPPSAPVLEPEKKRKRRASSDAGPGPRQQVPGRGIELKMAFEEIKSGLRSELKQELKSEFLAELKAELKQELKLDLKSELKTELRNELKIELMAGLKNELANEVIQEVEPRILQRVEQSLQEQADEFDSELYDVRREVGSTVYSEVEDQTHEARKELQEFIQDEMEEAQKRVEDRIVDRLQYANLNLTF</sequence>
<reference evidence="2 3" key="1">
    <citation type="journal article" date="2023" name="PLoS ONE">
        <title>Cytospora paraplurivora sp. nov. isolated from orchards with fruit tree decline syndrome in Ontario, Canada.</title>
        <authorList>
            <person name="Ilyukhin E."/>
            <person name="Nguyen H.D.T."/>
            <person name="Castle A.J."/>
            <person name="Ellouze W."/>
        </authorList>
    </citation>
    <scope>NUCLEOTIDE SEQUENCE [LARGE SCALE GENOMIC DNA]</scope>
    <source>
        <strain evidence="2 3">FDS-564</strain>
    </source>
</reference>
<proteinExistence type="predicted"/>
<dbReference type="AlphaFoldDB" id="A0AAN9ULC5"/>
<dbReference type="EMBL" id="JAJSPL020000001">
    <property type="protein sequence ID" value="KAK7749623.1"/>
    <property type="molecule type" value="Genomic_DNA"/>
</dbReference>
<feature type="compositionally biased region" description="Low complexity" evidence="1">
    <location>
        <begin position="253"/>
        <end position="264"/>
    </location>
</feature>
<evidence type="ECO:0000313" key="2">
    <source>
        <dbReference type="EMBL" id="KAK7749623.1"/>
    </source>
</evidence>
<comment type="caution">
    <text evidence="2">The sequence shown here is derived from an EMBL/GenBank/DDBJ whole genome shotgun (WGS) entry which is preliminary data.</text>
</comment>